<evidence type="ECO:0000256" key="1">
    <source>
        <dbReference type="ARBA" id="ARBA00022468"/>
    </source>
</evidence>
<evidence type="ECO:0000313" key="4">
    <source>
        <dbReference type="EMBL" id="EDQ92427.1"/>
    </source>
</evidence>
<dbReference type="InterPro" id="IPR023152">
    <property type="entry name" value="RasGAP_CS"/>
</dbReference>
<dbReference type="CDD" id="cd04519">
    <property type="entry name" value="RasGAP"/>
    <property type="match status" value="1"/>
</dbReference>
<feature type="compositionally biased region" description="Polar residues" evidence="2">
    <location>
        <begin position="629"/>
        <end position="647"/>
    </location>
</feature>
<dbReference type="Pfam" id="PF00616">
    <property type="entry name" value="RasGAP"/>
    <property type="match status" value="1"/>
</dbReference>
<evidence type="ECO:0000313" key="5">
    <source>
        <dbReference type="Proteomes" id="UP000001357"/>
    </source>
</evidence>
<gene>
    <name evidence="4" type="ORF">MONBRDRAFT_35502</name>
</gene>
<dbReference type="InParanoid" id="A9UPI0"/>
<accession>A9UPI0</accession>
<evidence type="ECO:0000256" key="2">
    <source>
        <dbReference type="SAM" id="MobiDB-lite"/>
    </source>
</evidence>
<keyword evidence="1" id="KW-0343">GTPase activation</keyword>
<dbReference type="GeneID" id="5887410"/>
<sequence length="777" mass="83248">MDATLPGLCRRPLPRFHDEDHALLLELPEPRANSSLASAVTIPLRFRLFWESAEMLFRANTAATRLISAYFRMTGRSFMQAALVPSIQDVCNSVPVDADANNQLSSTVISACQTIADMITQNAVRLTGSMRNLLALMYRYVDEKFPGHGVTVIRSVIFLRLLCPAIVNPVQHSLIDRSPERAHFRSLTAIAKLLQQLANVTGACEHACIRDEAQAETTLESHAPCSLLILSGTTDIKVPASVETKAARNFLLQNRTAMMSFVEYLVEADGEAKLEPDKACFNASMALHIEPALWVCSACRLVNREASFRDCDCTIASLLPQCPFAMAYAVRHPGCIGDNVFDVITPGSINQADARIMGVGLSFVRHALLDTLPTIPGDALRFLVDVLSHDGKAAGEVAGSPALAHARQALVVLRSYLIMMLAKPARRMLHHPRVLSNGSSRNPSSGAVPTSDLLSDSAATVTDAPSATPTAMGRPSPSPRALREVGEAVGSTDGGETDASDSLGDSGSTSPRTTPVVAWLERVAASLRADPIVSTSVACLGSQTGLSTASWLRLMAQQAALAQIELEQARLVKACGWVPPVVSPPVSRGPRSPSAGFNTGGNGSEGAVPSSQAVSDDEADAMEDDDVSGTESDFLSEGTRSPFTSRGPTRAPSRMGSSKAARGGAAVSELQKFRVVLHGEAVRAWLAEVDQSSEPMALAPPMAAWGVAQREMLRTTQRPGWGRLEQRYTMNIRQGILQEFHDVCTCLPEQAIAETLAHTDVARLHIVLQYLAPDGRL</sequence>
<feature type="compositionally biased region" description="Low complexity" evidence="2">
    <location>
        <begin position="582"/>
        <end position="594"/>
    </location>
</feature>
<dbReference type="STRING" id="81824.A9UPI0"/>
<name>A9UPI0_MONBE</name>
<reference evidence="4 5" key="1">
    <citation type="journal article" date="2008" name="Nature">
        <title>The genome of the choanoflagellate Monosiga brevicollis and the origin of metazoans.</title>
        <authorList>
            <consortium name="JGI Sequencing"/>
            <person name="King N."/>
            <person name="Westbrook M.J."/>
            <person name="Young S.L."/>
            <person name="Kuo A."/>
            <person name="Abedin M."/>
            <person name="Chapman J."/>
            <person name="Fairclough S."/>
            <person name="Hellsten U."/>
            <person name="Isogai Y."/>
            <person name="Letunic I."/>
            <person name="Marr M."/>
            <person name="Pincus D."/>
            <person name="Putnam N."/>
            <person name="Rokas A."/>
            <person name="Wright K.J."/>
            <person name="Zuzow R."/>
            <person name="Dirks W."/>
            <person name="Good M."/>
            <person name="Goodstein D."/>
            <person name="Lemons D."/>
            <person name="Li W."/>
            <person name="Lyons J.B."/>
            <person name="Morris A."/>
            <person name="Nichols S."/>
            <person name="Richter D.J."/>
            <person name="Salamov A."/>
            <person name="Bork P."/>
            <person name="Lim W.A."/>
            <person name="Manning G."/>
            <person name="Miller W.T."/>
            <person name="McGinnis W."/>
            <person name="Shapiro H."/>
            <person name="Tjian R."/>
            <person name="Grigoriev I.V."/>
            <person name="Rokhsar D."/>
        </authorList>
    </citation>
    <scope>NUCLEOTIDE SEQUENCE [LARGE SCALE GENOMIC DNA]</scope>
    <source>
        <strain evidence="5">MX1 / ATCC 50154</strain>
    </source>
</reference>
<feature type="compositionally biased region" description="Acidic residues" evidence="2">
    <location>
        <begin position="615"/>
        <end position="628"/>
    </location>
</feature>
<dbReference type="InterPro" id="IPR008936">
    <property type="entry name" value="Rho_GTPase_activation_prot"/>
</dbReference>
<feature type="compositionally biased region" description="Polar residues" evidence="2">
    <location>
        <begin position="503"/>
        <end position="513"/>
    </location>
</feature>
<dbReference type="RefSeq" id="XP_001742189.1">
    <property type="nucleotide sequence ID" value="XM_001742137.1"/>
</dbReference>
<dbReference type="KEGG" id="mbr:MONBRDRAFT_35502"/>
<keyword evidence="5" id="KW-1185">Reference proteome</keyword>
<organism evidence="4 5">
    <name type="scientific">Monosiga brevicollis</name>
    <name type="common">Choanoflagellate</name>
    <dbReference type="NCBI Taxonomy" id="81824"/>
    <lineage>
        <taxon>Eukaryota</taxon>
        <taxon>Choanoflagellata</taxon>
        <taxon>Craspedida</taxon>
        <taxon>Salpingoecidae</taxon>
        <taxon>Monosiga</taxon>
    </lineage>
</organism>
<dbReference type="EMBL" id="CH991543">
    <property type="protein sequence ID" value="EDQ92427.1"/>
    <property type="molecule type" value="Genomic_DNA"/>
</dbReference>
<dbReference type="Proteomes" id="UP000001357">
    <property type="component" value="Unassembled WGS sequence"/>
</dbReference>
<dbReference type="PROSITE" id="PS50018">
    <property type="entry name" value="RAS_GTPASE_ACTIV_2"/>
    <property type="match status" value="1"/>
</dbReference>
<feature type="domain" description="Ras-GAP" evidence="3">
    <location>
        <begin position="51"/>
        <end position="199"/>
    </location>
</feature>
<dbReference type="GO" id="GO:0005096">
    <property type="term" value="F:GTPase activator activity"/>
    <property type="evidence" value="ECO:0007669"/>
    <property type="project" value="UniProtKB-KW"/>
</dbReference>
<dbReference type="Gene3D" id="1.10.506.10">
    <property type="entry name" value="GTPase Activation - p120gap, domain 1"/>
    <property type="match status" value="1"/>
</dbReference>
<dbReference type="InterPro" id="IPR039360">
    <property type="entry name" value="Ras_GTPase"/>
</dbReference>
<proteinExistence type="predicted"/>
<dbReference type="eggNOG" id="KOG1826">
    <property type="taxonomic scope" value="Eukaryota"/>
</dbReference>
<feature type="region of interest" description="Disordered" evidence="2">
    <location>
        <begin position="434"/>
        <end position="514"/>
    </location>
</feature>
<dbReference type="AlphaFoldDB" id="A9UPI0"/>
<dbReference type="SMART" id="SM00323">
    <property type="entry name" value="RasGAP"/>
    <property type="match status" value="1"/>
</dbReference>
<dbReference type="InterPro" id="IPR001936">
    <property type="entry name" value="RasGAP_dom"/>
</dbReference>
<dbReference type="PANTHER" id="PTHR10194">
    <property type="entry name" value="RAS GTPASE-ACTIVATING PROTEINS"/>
    <property type="match status" value="1"/>
</dbReference>
<feature type="region of interest" description="Disordered" evidence="2">
    <location>
        <begin position="582"/>
        <end position="663"/>
    </location>
</feature>
<feature type="non-terminal residue" evidence="4">
    <location>
        <position position="777"/>
    </location>
</feature>
<dbReference type="SUPFAM" id="SSF48350">
    <property type="entry name" value="GTPase activation domain, GAP"/>
    <property type="match status" value="1"/>
</dbReference>
<evidence type="ECO:0000259" key="3">
    <source>
        <dbReference type="PROSITE" id="PS50018"/>
    </source>
</evidence>
<feature type="compositionally biased region" description="Polar residues" evidence="2">
    <location>
        <begin position="436"/>
        <end position="469"/>
    </location>
</feature>
<protein>
    <recommendedName>
        <fullName evidence="3">Ras-GAP domain-containing protein</fullName>
    </recommendedName>
</protein>
<dbReference type="PROSITE" id="PS00509">
    <property type="entry name" value="RAS_GTPASE_ACTIV_1"/>
    <property type="match status" value="1"/>
</dbReference>